<dbReference type="Proteomes" id="UP001154329">
    <property type="component" value="Chromosome 3"/>
</dbReference>
<dbReference type="Gene3D" id="3.30.2260.10">
    <property type="entry name" value="Enhancer of rudimentary"/>
    <property type="match status" value="1"/>
</dbReference>
<reference evidence="2" key="2">
    <citation type="submission" date="2022-10" db="EMBL/GenBank/DDBJ databases">
        <authorList>
            <consortium name="ENA_rothamsted_submissions"/>
            <consortium name="culmorum"/>
            <person name="King R."/>
        </authorList>
    </citation>
    <scope>NUCLEOTIDE SEQUENCE</scope>
</reference>
<comment type="similarity">
    <text evidence="1">Belongs to the E(R) family.</text>
</comment>
<dbReference type="InterPro" id="IPR000781">
    <property type="entry name" value="ERH"/>
</dbReference>
<evidence type="ECO:0008006" key="4">
    <source>
        <dbReference type="Google" id="ProtNLM"/>
    </source>
</evidence>
<dbReference type="PANTHER" id="PTHR12373:SF0">
    <property type="entry name" value="ENHANCER OF RUDIMENTARY HOMOLOG"/>
    <property type="match status" value="1"/>
</dbReference>
<evidence type="ECO:0000313" key="2">
    <source>
        <dbReference type="EMBL" id="CAH1732708.1"/>
    </source>
</evidence>
<organism evidence="2 3">
    <name type="scientific">Aphis gossypii</name>
    <name type="common">Cotton aphid</name>
    <dbReference type="NCBI Taxonomy" id="80765"/>
    <lineage>
        <taxon>Eukaryota</taxon>
        <taxon>Metazoa</taxon>
        <taxon>Ecdysozoa</taxon>
        <taxon>Arthropoda</taxon>
        <taxon>Hexapoda</taxon>
        <taxon>Insecta</taxon>
        <taxon>Pterygota</taxon>
        <taxon>Neoptera</taxon>
        <taxon>Paraneoptera</taxon>
        <taxon>Hemiptera</taxon>
        <taxon>Sternorrhyncha</taxon>
        <taxon>Aphidomorpha</taxon>
        <taxon>Aphidoidea</taxon>
        <taxon>Aphididae</taxon>
        <taxon>Aphidini</taxon>
        <taxon>Aphis</taxon>
        <taxon>Aphis</taxon>
    </lineage>
</organism>
<keyword evidence="3" id="KW-1185">Reference proteome</keyword>
<proteinExistence type="inferred from homology"/>
<dbReference type="PANTHER" id="PTHR12373">
    <property type="entry name" value="ENHANCER OF RUDIMENTARY ERH"/>
    <property type="match status" value="1"/>
</dbReference>
<name>A0A9P0J9B0_APHGO</name>
<sequence>MNGICGIYESRLKKLNPRFLSLTYEITELFEFLDQITDLSCLVYQPDTMIYIPFNKEWIKEKLYIQLRCQASPPEKTVRI</sequence>
<evidence type="ECO:0000313" key="3">
    <source>
        <dbReference type="Proteomes" id="UP001154329"/>
    </source>
</evidence>
<dbReference type="AlphaFoldDB" id="A0A9P0J9B0"/>
<reference evidence="2" key="1">
    <citation type="submission" date="2022-02" db="EMBL/GenBank/DDBJ databases">
        <authorList>
            <person name="King R."/>
        </authorList>
    </citation>
    <scope>NUCLEOTIDE SEQUENCE</scope>
</reference>
<dbReference type="Pfam" id="PF01133">
    <property type="entry name" value="ER"/>
    <property type="match status" value="1"/>
</dbReference>
<dbReference type="SUPFAM" id="SSF143875">
    <property type="entry name" value="ERH-like"/>
    <property type="match status" value="1"/>
</dbReference>
<gene>
    <name evidence="2" type="ORF">APHIGO_LOCUS9159</name>
</gene>
<evidence type="ECO:0000256" key="1">
    <source>
        <dbReference type="ARBA" id="ARBA00007491"/>
    </source>
</evidence>
<dbReference type="EMBL" id="OU899036">
    <property type="protein sequence ID" value="CAH1732708.1"/>
    <property type="molecule type" value="Genomic_DNA"/>
</dbReference>
<accession>A0A9P0J9B0</accession>
<dbReference type="InterPro" id="IPR035912">
    <property type="entry name" value="EHR_sf"/>
</dbReference>
<protein>
    <recommendedName>
        <fullName evidence="4">Enhancer of rudimentary homolog</fullName>
    </recommendedName>
</protein>